<evidence type="ECO:0000256" key="4">
    <source>
        <dbReference type="ARBA" id="ARBA00023242"/>
    </source>
</evidence>
<keyword evidence="5" id="KW-0687">Ribonucleoprotein</keyword>
<dbReference type="Proteomes" id="UP000326565">
    <property type="component" value="Unassembled WGS sequence"/>
</dbReference>
<dbReference type="GO" id="GO:0006409">
    <property type="term" value="P:tRNA export from nucleus"/>
    <property type="evidence" value="ECO:0007669"/>
    <property type="project" value="TreeGrafter"/>
</dbReference>
<keyword evidence="3 5" id="KW-0694">RNA-binding</keyword>
<evidence type="ECO:0000259" key="9">
    <source>
        <dbReference type="Pfam" id="PF17404"/>
    </source>
</evidence>
<dbReference type="GO" id="GO:0003723">
    <property type="term" value="F:RNA binding"/>
    <property type="evidence" value="ECO:0007669"/>
    <property type="project" value="UniProtKB-KW"/>
</dbReference>
<dbReference type="GO" id="GO:0006364">
    <property type="term" value="P:rRNA processing"/>
    <property type="evidence" value="ECO:0007669"/>
    <property type="project" value="UniProtKB-KW"/>
</dbReference>
<name>A0A5N5X9B4_9EURO</name>
<feature type="domain" description="Nrap protein" evidence="10">
    <location>
        <begin position="618"/>
        <end position="815"/>
    </location>
</feature>
<evidence type="ECO:0000256" key="5">
    <source>
        <dbReference type="RuleBase" id="RU364032"/>
    </source>
</evidence>
<accession>A0A5N5X9B4</accession>
<feature type="domain" description="Nrap protein" evidence="7">
    <location>
        <begin position="172"/>
        <end position="313"/>
    </location>
</feature>
<evidence type="ECO:0000256" key="2">
    <source>
        <dbReference type="ARBA" id="ARBA00006674"/>
    </source>
</evidence>
<evidence type="ECO:0000256" key="6">
    <source>
        <dbReference type="SAM" id="MobiDB-lite"/>
    </source>
</evidence>
<dbReference type="OrthoDB" id="10251401at2759"/>
<evidence type="ECO:0000259" key="10">
    <source>
        <dbReference type="Pfam" id="PF17405"/>
    </source>
</evidence>
<dbReference type="Gene3D" id="1.10.1410.10">
    <property type="match status" value="1"/>
</dbReference>
<sequence length="1111" mass="125410">MSAHIVKKRKLSPPPQTTQQAKQPQASSQNDAPKMIKSEVLSMNSMTRRGKNDRSAELALASGLYKSSFFKLQLDELLTDSRPNYDKHVSRLQETLHKLKKAIEHIPGRPSKLASEAEKDLRSAHGVIVPYPEPRPGKDTKYSVSYSKPTNVNVVGSFALRTGVRTSEPYTVDLAVTMPSTLFQEKDYVNYRFFHKRAYYIACLAAGIKEAEDLNFDIKFALQDGDSLRPTILLEPTDSAKDGPKTMRSQIRIITAIEDHLFPIARTLPMKNNVRQGSTDRHEYDEPTSFYNAALRSEATVSPFHKLLYSAAQNCDSFRDACILGRIWLRQRGFGSSFQRGGFGGFEWTVLMSLLFEGGGLNGKPVLLKSYSSYQLFKATLQFLAGRNLITPLLLFASDIPSPSGIPMLYDGKRGLNILYRMSPWSYSFLRHEASITLKMLNESRDDNFQKVFIYKVDHPMLRFDRLVALPTSDNGNVLRTIHNHTVIYEVLRKALGDRAELISLFSHGAAPWSVEKKPSAKATNATLYVGLSLNPENAMRVVDHGPFAEQKEEAATFRSFWGEKAELRRFKDGTIRESLVWSDQPSSSSIVYQLLIYVLQRHFNYVENEIRFIGDEYDEKLRNSGDGILSYSSSPFQLITDAFNSLQKSFQELDDVPLTVRHLAPASPLMRYSALRVQSVPGVIREPVDIVLQFESSSRWPDDLVAIQMTKVAFLIKIGDSLVSSGTASSCKVGLENESSRILNNAFLDISHTSSVVFRLRIHHDREQILLERQLKEKEVSPQAKQEVAYALSAYKRLFIQSPRLTQAIRTLCTRFPLMSPTIRLVKDWFNSHLFTCHINEELVELLVVRVFTQPYPWDNPSSVMVGFLRTLHLLSRWDWQQEPLVIDLGGELDQDAIQAIRTRFSAWRSVDPAMNTVALFAASDMDPDGVTWTQYEMPPKVIAARMSMLAKAGMKLVRENDLNLDVSDLFHTSLAPYDFIVNLRSKVLRDDHPASLVKYKNLNGPDAKDRSAKVTLVRSFVRDLQACFSPNILFFHGDENCDVIAGLWNPQATKSKSWSLKMTYSSSPTILESSRIESAEASINRDAILNEISRLGGALVDNIQILGAE</sequence>
<protein>
    <recommendedName>
        <fullName evidence="5">U3 small nucleolar RNA-associated protein 22</fullName>
    </recommendedName>
</protein>
<reference evidence="13 14" key="1">
    <citation type="submission" date="2019-04" db="EMBL/GenBank/DDBJ databases">
        <title>Friends and foes A comparative genomics study of 23 Aspergillus species from section Flavi.</title>
        <authorList>
            <consortium name="DOE Joint Genome Institute"/>
            <person name="Kjaerbolling I."/>
            <person name="Vesth T."/>
            <person name="Frisvad J.C."/>
            <person name="Nybo J.L."/>
            <person name="Theobald S."/>
            <person name="Kildgaard S."/>
            <person name="Isbrandt T."/>
            <person name="Kuo A."/>
            <person name="Sato A."/>
            <person name="Lyhne E.K."/>
            <person name="Kogle M.E."/>
            <person name="Wiebenga A."/>
            <person name="Kun R.S."/>
            <person name="Lubbers R.J."/>
            <person name="Makela M.R."/>
            <person name="Barry K."/>
            <person name="Chovatia M."/>
            <person name="Clum A."/>
            <person name="Daum C."/>
            <person name="Haridas S."/>
            <person name="He G."/>
            <person name="LaButti K."/>
            <person name="Lipzen A."/>
            <person name="Mondo S."/>
            <person name="Riley R."/>
            <person name="Salamov A."/>
            <person name="Simmons B.A."/>
            <person name="Magnuson J.K."/>
            <person name="Henrissat B."/>
            <person name="Mortensen U.H."/>
            <person name="Larsen T.O."/>
            <person name="Devries R.P."/>
            <person name="Grigoriev I.V."/>
            <person name="Machida M."/>
            <person name="Baker S.E."/>
            <person name="Andersen M.R."/>
        </authorList>
    </citation>
    <scope>NUCLEOTIDE SEQUENCE [LARGE SCALE GENOMIC DNA]</scope>
    <source>
        <strain evidence="13 14">CBS 151.66</strain>
    </source>
</reference>
<evidence type="ECO:0000259" key="8">
    <source>
        <dbReference type="Pfam" id="PF17403"/>
    </source>
</evidence>
<dbReference type="InterPro" id="IPR035367">
    <property type="entry name" value="Nrap_D2"/>
</dbReference>
<dbReference type="InterPro" id="IPR005554">
    <property type="entry name" value="NOL6/Upt22"/>
</dbReference>
<keyword evidence="14" id="KW-1185">Reference proteome</keyword>
<feature type="region of interest" description="Disordered" evidence="6">
    <location>
        <begin position="1"/>
        <end position="34"/>
    </location>
</feature>
<feature type="compositionally biased region" description="Low complexity" evidence="6">
    <location>
        <begin position="17"/>
        <end position="29"/>
    </location>
</feature>
<keyword evidence="5" id="KW-0698">rRNA processing</keyword>
<dbReference type="Pfam" id="PF17403">
    <property type="entry name" value="Nrap_D2"/>
    <property type="match status" value="1"/>
</dbReference>
<dbReference type="Pfam" id="PF17405">
    <property type="entry name" value="Nrap_D4"/>
    <property type="match status" value="1"/>
</dbReference>
<dbReference type="InterPro" id="IPR035082">
    <property type="entry name" value="Nrap_D1"/>
</dbReference>
<organism evidence="13 14">
    <name type="scientific">Aspergillus leporis</name>
    <dbReference type="NCBI Taxonomy" id="41062"/>
    <lineage>
        <taxon>Eukaryota</taxon>
        <taxon>Fungi</taxon>
        <taxon>Dikarya</taxon>
        <taxon>Ascomycota</taxon>
        <taxon>Pezizomycotina</taxon>
        <taxon>Eurotiomycetes</taxon>
        <taxon>Eurotiomycetidae</taxon>
        <taxon>Eurotiales</taxon>
        <taxon>Aspergillaceae</taxon>
        <taxon>Aspergillus</taxon>
        <taxon>Aspergillus subgen. Circumdati</taxon>
    </lineage>
</organism>
<dbReference type="InterPro" id="IPR035368">
    <property type="entry name" value="Nrap_D3"/>
</dbReference>
<dbReference type="GO" id="GO:0032040">
    <property type="term" value="C:small-subunit processome"/>
    <property type="evidence" value="ECO:0007669"/>
    <property type="project" value="TreeGrafter"/>
</dbReference>
<comment type="subcellular location">
    <subcellularLocation>
        <location evidence="1 5">Nucleus</location>
        <location evidence="1 5">Nucleolus</location>
    </subcellularLocation>
</comment>
<evidence type="ECO:0000259" key="7">
    <source>
        <dbReference type="Pfam" id="PF03813"/>
    </source>
</evidence>
<feature type="domain" description="Nrap protein" evidence="9">
    <location>
        <begin position="485"/>
        <end position="605"/>
    </location>
</feature>
<keyword evidence="4 5" id="KW-0539">Nucleus</keyword>
<dbReference type="InterPro" id="IPR035369">
    <property type="entry name" value="Nrap_D4"/>
</dbReference>
<evidence type="ECO:0000259" key="12">
    <source>
        <dbReference type="Pfam" id="PF17407"/>
    </source>
</evidence>
<dbReference type="GO" id="GO:0034456">
    <property type="term" value="C:UTP-C complex"/>
    <property type="evidence" value="ECO:0007669"/>
    <property type="project" value="TreeGrafter"/>
</dbReference>
<dbReference type="Gene3D" id="3.30.70.3030">
    <property type="match status" value="1"/>
</dbReference>
<dbReference type="Pfam" id="PF17407">
    <property type="entry name" value="Nrap_D6"/>
    <property type="match status" value="1"/>
</dbReference>
<dbReference type="FunFam" id="1.10.1410.10:FF:000014">
    <property type="entry name" value="U3 small nucleolar RNA-associated protein 22"/>
    <property type="match status" value="1"/>
</dbReference>
<gene>
    <name evidence="13" type="ORF">BDV29DRAFT_79522</name>
</gene>
<dbReference type="Pfam" id="PF03813">
    <property type="entry name" value="Nrap"/>
    <property type="match status" value="1"/>
</dbReference>
<evidence type="ECO:0000313" key="14">
    <source>
        <dbReference type="Proteomes" id="UP000326565"/>
    </source>
</evidence>
<keyword evidence="5" id="KW-0690">Ribosome biogenesis</keyword>
<feature type="compositionally biased region" description="Basic residues" evidence="6">
    <location>
        <begin position="1"/>
        <end position="11"/>
    </location>
</feature>
<dbReference type="InterPro" id="IPR035371">
    <property type="entry name" value="Nrap_D6"/>
</dbReference>
<dbReference type="Pfam" id="PF17406">
    <property type="entry name" value="Nrap_D5"/>
    <property type="match status" value="1"/>
</dbReference>
<feature type="domain" description="Nrap protein" evidence="12">
    <location>
        <begin position="976"/>
        <end position="1105"/>
    </location>
</feature>
<dbReference type="InterPro" id="IPR035370">
    <property type="entry name" value="Nrap_D5"/>
</dbReference>
<evidence type="ECO:0000259" key="11">
    <source>
        <dbReference type="Pfam" id="PF17406"/>
    </source>
</evidence>
<evidence type="ECO:0000313" key="13">
    <source>
        <dbReference type="EMBL" id="KAB8076695.1"/>
    </source>
</evidence>
<feature type="domain" description="Nrap protein" evidence="8">
    <location>
        <begin position="317"/>
        <end position="456"/>
    </location>
</feature>
<dbReference type="PANTHER" id="PTHR17972">
    <property type="entry name" value="NUCLEOLAR RNA-ASSOCIATED PROTEIN"/>
    <property type="match status" value="1"/>
</dbReference>
<dbReference type="GO" id="GO:0032545">
    <property type="term" value="C:CURI complex"/>
    <property type="evidence" value="ECO:0007669"/>
    <property type="project" value="TreeGrafter"/>
</dbReference>
<proteinExistence type="inferred from homology"/>
<dbReference type="AlphaFoldDB" id="A0A5N5X9B4"/>
<dbReference type="Pfam" id="PF17404">
    <property type="entry name" value="Nrap_D3"/>
    <property type="match status" value="1"/>
</dbReference>
<feature type="domain" description="Nrap protein" evidence="11">
    <location>
        <begin position="817"/>
        <end position="973"/>
    </location>
</feature>
<evidence type="ECO:0000256" key="1">
    <source>
        <dbReference type="ARBA" id="ARBA00004604"/>
    </source>
</evidence>
<evidence type="ECO:0000256" key="3">
    <source>
        <dbReference type="ARBA" id="ARBA00022884"/>
    </source>
</evidence>
<dbReference type="PANTHER" id="PTHR17972:SF0">
    <property type="entry name" value="NUCLEOLAR PROTEIN 6"/>
    <property type="match status" value="1"/>
</dbReference>
<dbReference type="EMBL" id="ML732177">
    <property type="protein sequence ID" value="KAB8076695.1"/>
    <property type="molecule type" value="Genomic_DNA"/>
</dbReference>
<comment type="similarity">
    <text evidence="2 5">Belongs to the NRAP family.</text>
</comment>